<comment type="caution">
    <text evidence="2">The sequence shown here is derived from an EMBL/GenBank/DDBJ whole genome shotgun (WGS) entry which is preliminary data.</text>
</comment>
<gene>
    <name evidence="2" type="ORF">KEM10_19510</name>
</gene>
<dbReference type="Gene3D" id="2.40.160.20">
    <property type="match status" value="1"/>
</dbReference>
<reference evidence="2 3" key="1">
    <citation type="journal article" date="2015" name="Int. J. Syst. Evol. Microbiol.">
        <title>Carboxylicivirga linearis sp. nov., isolated from a sea cucumber culture pond.</title>
        <authorList>
            <person name="Wang F.Q."/>
            <person name="Zhou Y.X."/>
            <person name="Lin X.Z."/>
            <person name="Chen G.J."/>
            <person name="Du Z.J."/>
        </authorList>
    </citation>
    <scope>NUCLEOTIDE SEQUENCE [LARGE SCALE GENOMIC DNA]</scope>
    <source>
        <strain evidence="2 3">FB218</strain>
    </source>
</reference>
<dbReference type="EMBL" id="JAGUCO010000023">
    <property type="protein sequence ID" value="MBS2100483.1"/>
    <property type="molecule type" value="Genomic_DNA"/>
</dbReference>
<evidence type="ECO:0000313" key="3">
    <source>
        <dbReference type="Proteomes" id="UP000708576"/>
    </source>
</evidence>
<feature type="signal peptide" evidence="1">
    <location>
        <begin position="1"/>
        <end position="19"/>
    </location>
</feature>
<feature type="chain" id="PRO_5046739206" description="Outer membrane protein beta-barrel domain-containing protein" evidence="1">
    <location>
        <begin position="20"/>
        <end position="230"/>
    </location>
</feature>
<keyword evidence="3" id="KW-1185">Reference proteome</keyword>
<name>A0ABS5K042_9BACT</name>
<protein>
    <recommendedName>
        <fullName evidence="4">Outer membrane protein beta-barrel domain-containing protein</fullName>
    </recommendedName>
</protein>
<dbReference type="Proteomes" id="UP000708576">
    <property type="component" value="Unassembled WGS sequence"/>
</dbReference>
<organism evidence="2 3">
    <name type="scientific">Carboxylicivirga linearis</name>
    <dbReference type="NCBI Taxonomy" id="1628157"/>
    <lineage>
        <taxon>Bacteria</taxon>
        <taxon>Pseudomonadati</taxon>
        <taxon>Bacteroidota</taxon>
        <taxon>Bacteroidia</taxon>
        <taxon>Marinilabiliales</taxon>
        <taxon>Marinilabiliaceae</taxon>
        <taxon>Carboxylicivirga</taxon>
    </lineage>
</organism>
<accession>A0ABS5K042</accession>
<dbReference type="RefSeq" id="WP_212218409.1">
    <property type="nucleotide sequence ID" value="NZ_JAGUCO010000023.1"/>
</dbReference>
<sequence length="230" mass="25599">MKRLISAFLFLATIVGVSAQENNDVKTLFGGNKDQSNGGYGAIMVGYSQIWDKDAILIGARGGWIINHNFALGMGGYGFMTDPQTDPYIQDAITGQNTKYQITGGYGGLLFEPIVGAKMPVHLSFPILIGAGGIAYTKHWENTDWDNPDYDYQNTYEDSDAFFVLEPGVELEFNMLKFFRIALSASYRYTSNINLSYKDMRDPKPDPNIIGTQDMLRGMNYGIALKFGKF</sequence>
<evidence type="ECO:0008006" key="4">
    <source>
        <dbReference type="Google" id="ProtNLM"/>
    </source>
</evidence>
<keyword evidence="1" id="KW-0732">Signal</keyword>
<evidence type="ECO:0000313" key="2">
    <source>
        <dbReference type="EMBL" id="MBS2100483.1"/>
    </source>
</evidence>
<proteinExistence type="predicted"/>
<evidence type="ECO:0000256" key="1">
    <source>
        <dbReference type="SAM" id="SignalP"/>
    </source>
</evidence>